<evidence type="ECO:0000313" key="2">
    <source>
        <dbReference type="Proteomes" id="UP000657918"/>
    </source>
</evidence>
<organism evidence="1 2">
    <name type="scientific">Salix dunnii</name>
    <dbReference type="NCBI Taxonomy" id="1413687"/>
    <lineage>
        <taxon>Eukaryota</taxon>
        <taxon>Viridiplantae</taxon>
        <taxon>Streptophyta</taxon>
        <taxon>Embryophyta</taxon>
        <taxon>Tracheophyta</taxon>
        <taxon>Spermatophyta</taxon>
        <taxon>Magnoliopsida</taxon>
        <taxon>eudicotyledons</taxon>
        <taxon>Gunneridae</taxon>
        <taxon>Pentapetalae</taxon>
        <taxon>rosids</taxon>
        <taxon>fabids</taxon>
        <taxon>Malpighiales</taxon>
        <taxon>Salicaceae</taxon>
        <taxon>Saliceae</taxon>
        <taxon>Salix</taxon>
    </lineage>
</organism>
<dbReference type="OrthoDB" id="1747031at2759"/>
<protein>
    <submittedName>
        <fullName evidence="1">Uncharacterized protein</fullName>
    </submittedName>
</protein>
<sequence>MYQIVARIFGVKIVVIFGDLNTLMYVVDGFKETKAVAKPSGVWKTLTELLNPVGGTNHIQNNIQKTLEHMIFRYIYVGIPIDCDAAFLQIRRQALALMGDEAWALSVLGGTSLLDLFRGPLQQLLHVHLILQ</sequence>
<dbReference type="AlphaFoldDB" id="A0A835JF29"/>
<dbReference type="Proteomes" id="UP000657918">
    <property type="component" value="Unassembled WGS sequence"/>
</dbReference>
<name>A0A835JF29_9ROSI</name>
<dbReference type="EMBL" id="JADGMS010000014">
    <property type="protein sequence ID" value="KAF9669043.1"/>
    <property type="molecule type" value="Genomic_DNA"/>
</dbReference>
<proteinExistence type="predicted"/>
<keyword evidence="2" id="KW-1185">Reference proteome</keyword>
<comment type="caution">
    <text evidence="1">The sequence shown here is derived from an EMBL/GenBank/DDBJ whole genome shotgun (WGS) entry which is preliminary data.</text>
</comment>
<reference evidence="1 2" key="1">
    <citation type="submission" date="2020-10" db="EMBL/GenBank/DDBJ databases">
        <title>Plant Genome Project.</title>
        <authorList>
            <person name="Zhang R.-G."/>
        </authorList>
    </citation>
    <scope>NUCLEOTIDE SEQUENCE [LARGE SCALE GENOMIC DNA]</scope>
    <source>
        <strain evidence="1">FAFU-HL-1</strain>
        <tissue evidence="1">Leaf</tissue>
    </source>
</reference>
<gene>
    <name evidence="1" type="ORF">SADUNF_Sadunf14G0066800</name>
</gene>
<accession>A0A835JF29</accession>
<evidence type="ECO:0000313" key="1">
    <source>
        <dbReference type="EMBL" id="KAF9669043.1"/>
    </source>
</evidence>